<organism evidence="3 4">
    <name type="scientific">Haloarcula hispanica tailed virus 1</name>
    <dbReference type="NCBI Taxonomy" id="1273750"/>
    <lineage>
        <taxon>Viruses</taxon>
        <taxon>Duplodnaviria</taxon>
        <taxon>Heunggongvirae</taxon>
        <taxon>Uroviricota</taxon>
        <taxon>Caudoviricetes</taxon>
        <taxon>Madisaviridae</taxon>
        <taxon>Clampvirus</taxon>
        <taxon>Clampvirus italiense</taxon>
        <taxon>Clampvirus HHTV1</taxon>
    </lineage>
</organism>
<keyword evidence="4" id="KW-1185">Reference proteome</keyword>
<dbReference type="RefSeq" id="YP_008058709.1">
    <property type="nucleotide sequence ID" value="NC_021322.1"/>
</dbReference>
<reference evidence="3 4" key="1">
    <citation type="submission" date="2012-12" db="EMBL/GenBank/DDBJ databases">
        <authorList>
            <person name="Sencilo A."/>
            <person name="Jacobs-Sera D."/>
            <person name="Russell D.A."/>
            <person name="Ko C."/>
            <person name="Atanasova N."/>
            <person name="Osterlund E."/>
            <person name="Oksanen H.M."/>
            <person name="Bamford D.H."/>
            <person name="Hatfull G.F."/>
            <person name="Roine E."/>
            <person name="Hendrix R.W."/>
        </authorList>
    </citation>
    <scope>NUCLEOTIDE SEQUENCE [LARGE SCALE GENOMIC DNA]</scope>
</reference>
<gene>
    <name evidence="3" type="primary">19</name>
    <name evidence="3" type="ORF">HHTV1_19</name>
</gene>
<accession>R4T8Q0</accession>
<dbReference type="GeneID" id="16194233"/>
<feature type="compositionally biased region" description="Polar residues" evidence="2">
    <location>
        <begin position="474"/>
        <end position="486"/>
    </location>
</feature>
<proteinExistence type="predicted"/>
<evidence type="ECO:0000256" key="1">
    <source>
        <dbReference type="SAM" id="Coils"/>
    </source>
</evidence>
<sequence length="486" mass="51727">MLYLVLLGMDPQQIQAIHSLIDDLQQAADEAADAVIQAQNADDLDDGEVHFTGQIEAADGTAPDADSDGLHGIVWASGQHSLWVNGEPTRVHVPEETISDTFQRVTDRMQAGSVKIGFDHPEEDSVAAQTPLGEIGEAQEFTQDTLDDGREAITMRESTYTNSKAVEAAEAGSFEGMGFSIVGNIALETDSSGQPVKRDDGSLQVAATDIQRVDVVPDQAVDGAKHGNLPNLAAASEAAGRMAASSPRQRSEGLVRTLQAAAGSIEADEDANTSQMTDGDFPTDPDDLEAAQAALTQASEAVEAKDEQIEDLEAQVSSLSDEADHFRQIAASQGVDPDSDDFQPQDVVDAFSEDLRAEIADLEASLPKYDTDSIEDRTEDLQGKPLSELEAMAGQRWREFGRSQAKRDELSAAVAASESVGSVESAESKNDQAADAARSVMTAREIHAADSRNQDPTEFIEAEHGVSPDEYSTENELQAAISQGGN</sequence>
<feature type="coiled-coil region" evidence="1">
    <location>
        <begin position="288"/>
        <end position="329"/>
    </location>
</feature>
<dbReference type="EMBL" id="KC292025">
    <property type="protein sequence ID" value="AGM11275.1"/>
    <property type="molecule type" value="Genomic_DNA"/>
</dbReference>
<dbReference type="KEGG" id="vg:16194233"/>
<keyword evidence="1" id="KW-0175">Coiled coil</keyword>
<protein>
    <submittedName>
        <fullName evidence="3">Uncharacterized protein</fullName>
    </submittedName>
</protein>
<feature type="compositionally biased region" description="Basic and acidic residues" evidence="2">
    <location>
        <begin position="444"/>
        <end position="467"/>
    </location>
</feature>
<feature type="region of interest" description="Disordered" evidence="2">
    <location>
        <begin position="404"/>
        <end position="486"/>
    </location>
</feature>
<evidence type="ECO:0000313" key="3">
    <source>
        <dbReference type="EMBL" id="AGM11275.1"/>
    </source>
</evidence>
<feature type="region of interest" description="Disordered" evidence="2">
    <location>
        <begin position="263"/>
        <end position="285"/>
    </location>
</feature>
<evidence type="ECO:0000313" key="4">
    <source>
        <dbReference type="Proteomes" id="UP000203449"/>
    </source>
</evidence>
<feature type="compositionally biased region" description="Low complexity" evidence="2">
    <location>
        <begin position="411"/>
        <end position="425"/>
    </location>
</feature>
<name>R4T8Q0_9CAUD</name>
<dbReference type="Proteomes" id="UP000203449">
    <property type="component" value="Segment"/>
</dbReference>
<evidence type="ECO:0000256" key="2">
    <source>
        <dbReference type="SAM" id="MobiDB-lite"/>
    </source>
</evidence>